<comment type="subcellular location">
    <subcellularLocation>
        <location evidence="1 6">Nucleus</location>
    </subcellularLocation>
</comment>
<sequence>MEPHRNITVDDYAILRLPSGARKMIQLRIEGVINMGKFGTFNVENVLGYPYGQAFEIGTENKVSAIESLEVGITDLAELDTDELVSGSSKDNRLLIDGANVQKLTVEEVEEMKNKMGGNEVAREIIQTMIKNHGSFDKKTAYSQEKYLDRKHKKFLRRFSINYLTSNEMLDYLYYEKEPFRIMNLSIEMLGSMMSFGNVMPGGNYLVVDETGGLVVYAMLERMGNRGTITLLHENDQPSVHLLNKTRYVKEISTSPESMVQCINVLQFLEPETERPDFKPLDEEEYKKLPEQMRTQYDRKLKRFHIINKVLDRVIENDFESLIYVSTLNPTTFVPKLLPRLRGSSPLVIYNQYKEALIELNHIFLREKGILLPNIHHSVVRKYQTIPGRIHPLMTSRSDGGYILTGIKVFPIENVVAIGRGTKKRRIAKANESNGDNSSGKVEETKGEECKASEALETAEEVSI</sequence>
<dbReference type="STRING" id="763406.A0A1E3NJG8"/>
<evidence type="ECO:0000256" key="6">
    <source>
        <dbReference type="PIRNR" id="PIRNR038170"/>
    </source>
</evidence>
<evidence type="ECO:0000256" key="2">
    <source>
        <dbReference type="ARBA" id="ARBA00008320"/>
    </source>
</evidence>
<evidence type="ECO:0000313" key="8">
    <source>
        <dbReference type="EMBL" id="ODQ46216.1"/>
    </source>
</evidence>
<accession>A0A1E3NJG8</accession>
<keyword evidence="5 6" id="KW-0539">Nucleus</keyword>
<dbReference type="GO" id="GO:0005634">
    <property type="term" value="C:nucleus"/>
    <property type="evidence" value="ECO:0007669"/>
    <property type="project" value="UniProtKB-SubCell"/>
</dbReference>
<evidence type="ECO:0000256" key="3">
    <source>
        <dbReference type="ARBA" id="ARBA00021704"/>
    </source>
</evidence>
<name>A0A1E3NJG8_9ASCO</name>
<dbReference type="InterPro" id="IPR017423">
    <property type="entry name" value="TRM6"/>
</dbReference>
<evidence type="ECO:0000256" key="5">
    <source>
        <dbReference type="ARBA" id="ARBA00023242"/>
    </source>
</evidence>
<dbReference type="Proteomes" id="UP000094455">
    <property type="component" value="Unassembled WGS sequence"/>
</dbReference>
<proteinExistence type="inferred from homology"/>
<dbReference type="GO" id="GO:0031515">
    <property type="term" value="C:tRNA (m1A) methyltransferase complex"/>
    <property type="evidence" value="ECO:0007669"/>
    <property type="project" value="UniProtKB-UniRule"/>
</dbReference>
<dbReference type="GeneID" id="30180840"/>
<dbReference type="PIRSF" id="PIRSF038170">
    <property type="entry name" value="tRNA_m1A_mtfrase"/>
    <property type="match status" value="1"/>
</dbReference>
<dbReference type="AlphaFoldDB" id="A0A1E3NJG8"/>
<evidence type="ECO:0000256" key="7">
    <source>
        <dbReference type="SAM" id="MobiDB-lite"/>
    </source>
</evidence>
<comment type="function">
    <text evidence="6">Substrate-binding subunit of tRNA (adenine-N1-)-methyltransferase, which catalyzes the formation of N1-methyladenine at position 58 (m1A58) in initiator methionyl-tRNA.</text>
</comment>
<dbReference type="GO" id="GO:0160107">
    <property type="term" value="F:tRNA (adenine(58)-N1)-methyltransferase activity"/>
    <property type="evidence" value="ECO:0007669"/>
    <property type="project" value="EnsemblFungi"/>
</dbReference>
<dbReference type="EMBL" id="KV454003">
    <property type="protein sequence ID" value="ODQ46216.1"/>
    <property type="molecule type" value="Genomic_DNA"/>
</dbReference>
<organism evidence="8 9">
    <name type="scientific">Pichia membranifaciens NRRL Y-2026</name>
    <dbReference type="NCBI Taxonomy" id="763406"/>
    <lineage>
        <taxon>Eukaryota</taxon>
        <taxon>Fungi</taxon>
        <taxon>Dikarya</taxon>
        <taxon>Ascomycota</taxon>
        <taxon>Saccharomycotina</taxon>
        <taxon>Pichiomycetes</taxon>
        <taxon>Pichiales</taxon>
        <taxon>Pichiaceae</taxon>
        <taxon>Pichia</taxon>
    </lineage>
</organism>
<reference evidence="8 9" key="1">
    <citation type="journal article" date="2016" name="Proc. Natl. Acad. Sci. U.S.A.">
        <title>Comparative genomics of biotechnologically important yeasts.</title>
        <authorList>
            <person name="Riley R."/>
            <person name="Haridas S."/>
            <person name="Wolfe K.H."/>
            <person name="Lopes M.R."/>
            <person name="Hittinger C.T."/>
            <person name="Goeker M."/>
            <person name="Salamov A.A."/>
            <person name="Wisecaver J.H."/>
            <person name="Long T.M."/>
            <person name="Calvey C.H."/>
            <person name="Aerts A.L."/>
            <person name="Barry K.W."/>
            <person name="Choi C."/>
            <person name="Clum A."/>
            <person name="Coughlan A.Y."/>
            <person name="Deshpande S."/>
            <person name="Douglass A.P."/>
            <person name="Hanson S.J."/>
            <person name="Klenk H.-P."/>
            <person name="LaButti K.M."/>
            <person name="Lapidus A."/>
            <person name="Lindquist E.A."/>
            <person name="Lipzen A.M."/>
            <person name="Meier-Kolthoff J.P."/>
            <person name="Ohm R.A."/>
            <person name="Otillar R.P."/>
            <person name="Pangilinan J.L."/>
            <person name="Peng Y."/>
            <person name="Rokas A."/>
            <person name="Rosa C.A."/>
            <person name="Scheuner C."/>
            <person name="Sibirny A.A."/>
            <person name="Slot J.C."/>
            <person name="Stielow J.B."/>
            <person name="Sun H."/>
            <person name="Kurtzman C.P."/>
            <person name="Blackwell M."/>
            <person name="Grigoriev I.V."/>
            <person name="Jeffries T.W."/>
        </authorList>
    </citation>
    <scope>NUCLEOTIDE SEQUENCE [LARGE SCALE GENOMIC DNA]</scope>
    <source>
        <strain evidence="8 9">NRRL Y-2026</strain>
    </source>
</reference>
<dbReference type="PANTHER" id="PTHR12945:SF0">
    <property type="entry name" value="TRNA (ADENINE(58)-N(1))-METHYLTRANSFERASE NON-CATALYTIC SUBUNIT TRM6"/>
    <property type="match status" value="1"/>
</dbReference>
<dbReference type="GO" id="GO:0030488">
    <property type="term" value="P:tRNA methylation"/>
    <property type="evidence" value="ECO:0007669"/>
    <property type="project" value="EnsemblFungi"/>
</dbReference>
<keyword evidence="9" id="KW-1185">Reference proteome</keyword>
<feature type="compositionally biased region" description="Polar residues" evidence="7">
    <location>
        <begin position="431"/>
        <end position="440"/>
    </location>
</feature>
<comment type="subunit">
    <text evidence="6">Heterotetramer.</text>
</comment>
<dbReference type="OrthoDB" id="10254665at2759"/>
<comment type="similarity">
    <text evidence="2 6">Belongs to the TRM6/GCD10 family.</text>
</comment>
<evidence type="ECO:0000256" key="1">
    <source>
        <dbReference type="ARBA" id="ARBA00004123"/>
    </source>
</evidence>
<dbReference type="RefSeq" id="XP_019017329.1">
    <property type="nucleotide sequence ID" value="XM_019164153.1"/>
</dbReference>
<keyword evidence="4 6" id="KW-0819">tRNA processing</keyword>
<dbReference type="Pfam" id="PF04189">
    <property type="entry name" value="Gcd10p"/>
    <property type="match status" value="1"/>
</dbReference>
<protein>
    <recommendedName>
        <fullName evidence="3 6">tRNA (adenine(58)-N(1))-methyltransferase non-catalytic subunit TRM6</fullName>
    </recommendedName>
</protein>
<evidence type="ECO:0000313" key="9">
    <source>
        <dbReference type="Proteomes" id="UP000094455"/>
    </source>
</evidence>
<dbReference type="PANTHER" id="PTHR12945">
    <property type="entry name" value="TRANSLATION INITIATION FACTOR EIF3-RELATED"/>
    <property type="match status" value="1"/>
</dbReference>
<feature type="compositionally biased region" description="Basic and acidic residues" evidence="7">
    <location>
        <begin position="441"/>
        <end position="454"/>
    </location>
</feature>
<gene>
    <name evidence="8" type="ORF">PICMEDRAFT_72303</name>
</gene>
<feature type="region of interest" description="Disordered" evidence="7">
    <location>
        <begin position="427"/>
        <end position="464"/>
    </location>
</feature>
<evidence type="ECO:0000256" key="4">
    <source>
        <dbReference type="ARBA" id="ARBA00022694"/>
    </source>
</evidence>